<reference evidence="1 2" key="1">
    <citation type="submission" date="2019-10" db="EMBL/GenBank/DDBJ databases">
        <title>Nocardia macrotermitis sp. nov. and Nocardia aurantia sp. nov., isolated from the gut of fungus growing-termite Macrotermes natalensis.</title>
        <authorList>
            <person name="Benndorf R."/>
            <person name="Schwitalla J."/>
            <person name="Martin K."/>
            <person name="De Beer W."/>
            <person name="Kaster A.-K."/>
            <person name="Vollmers J."/>
            <person name="Poulsen M."/>
            <person name="Beemelmanns C."/>
        </authorList>
    </citation>
    <scope>NUCLEOTIDE SEQUENCE [LARGE SCALE GENOMIC DNA]</scope>
    <source>
        <strain evidence="1 2">RB20</strain>
    </source>
</reference>
<proteinExistence type="predicted"/>
<protein>
    <submittedName>
        <fullName evidence="1">Uncharacterized protein</fullName>
    </submittedName>
</protein>
<evidence type="ECO:0000313" key="1">
    <source>
        <dbReference type="EMBL" id="MQY18088.1"/>
    </source>
</evidence>
<dbReference type="RefSeq" id="WP_153408131.1">
    <property type="nucleotide sequence ID" value="NZ_WEGK01000002.1"/>
</dbReference>
<sequence length="1122" mass="123155">MVESFVWEHAGDEEFILAKKVGRVSLFVELNLDSDEIARARDLFAQVVHGHERTAGFARIVQRFPALTLTTLIGHAGLAYEQGRYWESFWSELDLARDADFEQLLRTELGTLLRRFGLREFPELGHQYVQVMAVHAGIPVHCLGDLVDVIEQHIAHGRDPSGAALFEWLTEPGMGYRLNQLDVPVRNFLRFGGEVAVDIVDRIIEFAGYMREHPDAANDLGLDSSTTGLPDVLLDALIDRLTERPFGSYAVASNPAARAHRPTVAYSRIDDEIVVEVPYPARSPEVPWLVSFDGDVREVYAERAWGFSDDEAQPTTAVPVPRRVRQIVLTHPPSGAEHRISLVDKDNPLLVFDERGHLLARRMALPRGEVVVVHPHDATLLDAYREVPIIAVEQAVPTGWRDWRARVCDLDDVDGIRLERKGQLGPIQQVRPVGAPRLDLGEPIPGVTTCTGLAVYAERPTVLLPRGTAEATCWRIRTRRARTTDWLTDQEREAGAESTELGPFDGVPEGLLGWFDIVVSGAPGSDLRHSVFLAEGLLVDHSERVRTPVGEGLSSITTELAGLGPLIPDRDVIEFDTGMRQTEIRVCSGERSERLVLCPPLIELRVDRHDAAARWQTTPVLLSADDLADHAHAAVRVSGEVEVDVVLADAAGRIVQTEMPQVLRGNVFRVSIRSFLDTARSLRTARLLARIDLPDGTTREVPLVLIRPPHLCTGVRVDGSALIFDGVAGAELGAFIWANSAPWRGPSQVTIDAGRAELPPEFVAGGPLTVQVFVDDPWASITVPSAPDATAIRVDQPGWMPDPEPDRTQLSRFLSGHGELPSGGGVFADMWTVLAGLPADAERIRPAVAHALVSDARSALEALGQSTIAQHEHPALLVRTGLAESDFASVVRHGFHSNPWLGCLIDIADLPLIALRTGMDEVRAELRGYLADQGGPALLELLSGKFANPRVGIFDASAEWMNNVDDDQRIRAIKDSCEIVPGALLDEGMRQAAMFEAFAQRFAWQHDPALMRLTTGSWELLAALRRVSAPGYDAVLARNEELSGIDTTELPWMLMSMQSLLMAMVARLAARRRFRISPISESMRSAWARLAELCPAMVAADLLIADALSCYELHGDLNGDVQ</sequence>
<gene>
    <name evidence="1" type="ORF">NRB20_11570</name>
</gene>
<organism evidence="1 2">
    <name type="scientific">Nocardia macrotermitis</name>
    <dbReference type="NCBI Taxonomy" id="2585198"/>
    <lineage>
        <taxon>Bacteria</taxon>
        <taxon>Bacillati</taxon>
        <taxon>Actinomycetota</taxon>
        <taxon>Actinomycetes</taxon>
        <taxon>Mycobacteriales</taxon>
        <taxon>Nocardiaceae</taxon>
        <taxon>Nocardia</taxon>
    </lineage>
</organism>
<name>A0A7K0CXD5_9NOCA</name>
<dbReference type="AlphaFoldDB" id="A0A7K0CXD5"/>
<evidence type="ECO:0000313" key="2">
    <source>
        <dbReference type="Proteomes" id="UP000438448"/>
    </source>
</evidence>
<comment type="caution">
    <text evidence="1">The sequence shown here is derived from an EMBL/GenBank/DDBJ whole genome shotgun (WGS) entry which is preliminary data.</text>
</comment>
<accession>A0A7K0CXD5</accession>
<keyword evidence="2" id="KW-1185">Reference proteome</keyword>
<dbReference type="EMBL" id="WEGK01000002">
    <property type="protein sequence ID" value="MQY18088.1"/>
    <property type="molecule type" value="Genomic_DNA"/>
</dbReference>
<dbReference type="OrthoDB" id="3886596at2"/>
<dbReference type="Proteomes" id="UP000438448">
    <property type="component" value="Unassembled WGS sequence"/>
</dbReference>